<dbReference type="AlphaFoldDB" id="A0A8H7SD59"/>
<dbReference type="EMBL" id="JAEPRB010000009">
    <property type="protein sequence ID" value="KAG2227209.1"/>
    <property type="molecule type" value="Genomic_DNA"/>
</dbReference>
<reference evidence="1 2" key="1">
    <citation type="submission" date="2020-12" db="EMBL/GenBank/DDBJ databases">
        <title>Metabolic potential, ecology and presence of endohyphal bacteria is reflected in genomic diversity of Mucoromycotina.</title>
        <authorList>
            <person name="Muszewska A."/>
            <person name="Okrasinska A."/>
            <person name="Steczkiewicz K."/>
            <person name="Drgas O."/>
            <person name="Orlowska M."/>
            <person name="Perlinska-Lenart U."/>
            <person name="Aleksandrzak-Piekarczyk T."/>
            <person name="Szatraj K."/>
            <person name="Zielenkiewicz U."/>
            <person name="Pilsyk S."/>
            <person name="Malc E."/>
            <person name="Mieczkowski P."/>
            <person name="Kruszewska J.S."/>
            <person name="Biernat P."/>
            <person name="Pawlowska J."/>
        </authorList>
    </citation>
    <scope>NUCLEOTIDE SEQUENCE [LARGE SCALE GENOMIC DNA]</scope>
    <source>
        <strain evidence="1 2">CBS 142.35</strain>
    </source>
</reference>
<name>A0A8H7SD59_9FUNG</name>
<sequence>MTRGGDSLVEKSVKIKEKKKDQILIHKSREPYLWSDQTKLPHNVSVFLPEAPQCPIKDTVKQKRDKEYTDRGKNRKTVQCLRIDRRIDPILYLPVTSRDRHRLIKWRMHWLPSYSLQDCRCGATAATREHYTTCSLLQHLLKNLLGAFGPIPNLVSPQQPNDHILNRLPRSEVGLTLGKWRSTWPALLYVLGEIDRLSHPADTYNYVEEPALEEALQAATSITSPFNI</sequence>
<gene>
    <name evidence="1" type="ORF">INT45_008453</name>
</gene>
<comment type="caution">
    <text evidence="1">The sequence shown here is derived from an EMBL/GenBank/DDBJ whole genome shotgun (WGS) entry which is preliminary data.</text>
</comment>
<evidence type="ECO:0000313" key="1">
    <source>
        <dbReference type="EMBL" id="KAG2227209.1"/>
    </source>
</evidence>
<dbReference type="Proteomes" id="UP000646827">
    <property type="component" value="Unassembled WGS sequence"/>
</dbReference>
<proteinExistence type="predicted"/>
<evidence type="ECO:0000313" key="2">
    <source>
        <dbReference type="Proteomes" id="UP000646827"/>
    </source>
</evidence>
<dbReference type="OrthoDB" id="2284923at2759"/>
<accession>A0A8H7SD59</accession>
<organism evidence="1 2">
    <name type="scientific">Circinella minor</name>
    <dbReference type="NCBI Taxonomy" id="1195481"/>
    <lineage>
        <taxon>Eukaryota</taxon>
        <taxon>Fungi</taxon>
        <taxon>Fungi incertae sedis</taxon>
        <taxon>Mucoromycota</taxon>
        <taxon>Mucoromycotina</taxon>
        <taxon>Mucoromycetes</taxon>
        <taxon>Mucorales</taxon>
        <taxon>Lichtheimiaceae</taxon>
        <taxon>Circinella</taxon>
    </lineage>
</organism>
<protein>
    <submittedName>
        <fullName evidence="1">Uncharacterized protein</fullName>
    </submittedName>
</protein>
<keyword evidence="2" id="KW-1185">Reference proteome</keyword>